<dbReference type="Proteomes" id="UP000247078">
    <property type="component" value="Unassembled WGS sequence"/>
</dbReference>
<sequence length="35" mass="3882">MSALFGVEVAISAEKLVLSPLCMYMVTLTMYREAL</sequence>
<reference evidence="1 3" key="1">
    <citation type="submission" date="2018-05" db="EMBL/GenBank/DDBJ databases">
        <title>Freshwater and sediment microbial communities from various areas in North America, analyzing microbe dynamics in response to fracking.</title>
        <authorList>
            <person name="Lamendella R."/>
        </authorList>
    </citation>
    <scope>NUCLEOTIDE SEQUENCE [LARGE SCALE GENOMIC DNA]</scope>
    <source>
        <strain evidence="1 3">DB-3</strain>
        <strain evidence="2 4">NG-13</strain>
    </source>
</reference>
<gene>
    <name evidence="2" type="ORF">DET54_102690</name>
    <name evidence="1" type="ORF">DET56_10631</name>
</gene>
<evidence type="ECO:0000313" key="3">
    <source>
        <dbReference type="Proteomes" id="UP000247078"/>
    </source>
</evidence>
<dbReference type="EMBL" id="QGTZ01000006">
    <property type="protein sequence ID" value="PWW39647.1"/>
    <property type="molecule type" value="Genomic_DNA"/>
</dbReference>
<dbReference type="AlphaFoldDB" id="A0A855XTJ9"/>
<comment type="caution">
    <text evidence="1">The sequence shown here is derived from an EMBL/GenBank/DDBJ whole genome shotgun (WGS) entry which is preliminary data.</text>
</comment>
<proteinExistence type="predicted"/>
<accession>A0A855XTJ9</accession>
<evidence type="ECO:0000313" key="2">
    <source>
        <dbReference type="EMBL" id="RAJ01202.1"/>
    </source>
</evidence>
<evidence type="ECO:0000313" key="4">
    <source>
        <dbReference type="Proteomes" id="UP000248827"/>
    </source>
</evidence>
<dbReference type="EMBL" id="QLLI01000002">
    <property type="protein sequence ID" value="RAJ01202.1"/>
    <property type="molecule type" value="Genomic_DNA"/>
</dbReference>
<evidence type="ECO:0000313" key="1">
    <source>
        <dbReference type="EMBL" id="PWW39647.1"/>
    </source>
</evidence>
<name>A0A855XTJ9_9BACL</name>
<organism evidence="1 3">
    <name type="scientific">Paenibacillus pabuli</name>
    <dbReference type="NCBI Taxonomy" id="1472"/>
    <lineage>
        <taxon>Bacteria</taxon>
        <taxon>Bacillati</taxon>
        <taxon>Bacillota</taxon>
        <taxon>Bacilli</taxon>
        <taxon>Bacillales</taxon>
        <taxon>Paenibacillaceae</taxon>
        <taxon>Paenibacillus</taxon>
    </lineage>
</organism>
<dbReference type="Proteomes" id="UP000248827">
    <property type="component" value="Unassembled WGS sequence"/>
</dbReference>
<protein>
    <submittedName>
        <fullName evidence="1">Uncharacterized protein</fullName>
    </submittedName>
</protein>
<keyword evidence="4" id="KW-1185">Reference proteome</keyword>